<gene>
    <name evidence="2" type="ORF">DLM86_21875</name>
</gene>
<dbReference type="Gene3D" id="2.60.120.10">
    <property type="entry name" value="Jelly Rolls"/>
    <property type="match status" value="1"/>
</dbReference>
<evidence type="ECO:0000313" key="2">
    <source>
        <dbReference type="EMBL" id="PYI52131.1"/>
    </source>
</evidence>
<dbReference type="CDD" id="cd20306">
    <property type="entry name" value="cupin_OxDC-like"/>
    <property type="match status" value="1"/>
</dbReference>
<dbReference type="InterPro" id="IPR006045">
    <property type="entry name" value="Cupin_1"/>
</dbReference>
<dbReference type="SUPFAM" id="SSF51182">
    <property type="entry name" value="RmlC-like cupins"/>
    <property type="match status" value="1"/>
</dbReference>
<name>A0A2V5JZF4_9BACL</name>
<organism evidence="2 3">
    <name type="scientific">Paenibacillus flagellatus</name>
    <dbReference type="NCBI Taxonomy" id="2211139"/>
    <lineage>
        <taxon>Bacteria</taxon>
        <taxon>Bacillati</taxon>
        <taxon>Bacillota</taxon>
        <taxon>Bacilli</taxon>
        <taxon>Bacillales</taxon>
        <taxon>Paenibacillaceae</taxon>
        <taxon>Paenibacillus</taxon>
    </lineage>
</organism>
<dbReference type="OrthoDB" id="2739624at2"/>
<reference evidence="2 3" key="1">
    <citation type="submission" date="2018-05" db="EMBL/GenBank/DDBJ databases">
        <title>Paenibacillus flagellatus sp. nov., isolated from selenium mineral soil.</title>
        <authorList>
            <person name="Dai X."/>
        </authorList>
    </citation>
    <scope>NUCLEOTIDE SEQUENCE [LARGE SCALE GENOMIC DNA]</scope>
    <source>
        <strain evidence="2 3">DXL2</strain>
    </source>
</reference>
<dbReference type="EMBL" id="QJVJ01000010">
    <property type="protein sequence ID" value="PYI52131.1"/>
    <property type="molecule type" value="Genomic_DNA"/>
</dbReference>
<proteinExistence type="predicted"/>
<dbReference type="Pfam" id="PF00190">
    <property type="entry name" value="Cupin_1"/>
    <property type="match status" value="1"/>
</dbReference>
<protein>
    <submittedName>
        <fullName evidence="2">Cupin domain-containing protein</fullName>
    </submittedName>
</protein>
<comment type="caution">
    <text evidence="2">The sequence shown here is derived from an EMBL/GenBank/DDBJ whole genome shotgun (WGS) entry which is preliminary data.</text>
</comment>
<keyword evidence="3" id="KW-1185">Reference proteome</keyword>
<dbReference type="InterPro" id="IPR014710">
    <property type="entry name" value="RmlC-like_jellyroll"/>
</dbReference>
<feature type="domain" description="Cupin type-1" evidence="1">
    <location>
        <begin position="17"/>
        <end position="159"/>
    </location>
</feature>
<dbReference type="SMART" id="SM00835">
    <property type="entry name" value="Cupin_1"/>
    <property type="match status" value="1"/>
</dbReference>
<sequence>MSTVGEPYGPAPLQLSFDMRNAVYFKKNDRNFILQQFAGQQPLQQNLGLLDVYFSRGNSVEAHWHPNANELIYMVQGEAEISVLEPSGLRLLRYRVKPPQTVYIPMGWWHWAFALADQTHLLAIFDNNATEVIFGSDILRKTPPEVFQEIYGVDAAKLAEVLKPIDRTVVMGPPDPTDIRWRIGANGNT</sequence>
<dbReference type="InterPro" id="IPR011051">
    <property type="entry name" value="RmlC_Cupin_sf"/>
</dbReference>
<accession>A0A2V5JZF4</accession>
<dbReference type="AlphaFoldDB" id="A0A2V5JZF4"/>
<evidence type="ECO:0000259" key="1">
    <source>
        <dbReference type="SMART" id="SM00835"/>
    </source>
</evidence>
<evidence type="ECO:0000313" key="3">
    <source>
        <dbReference type="Proteomes" id="UP000247476"/>
    </source>
</evidence>
<dbReference type="Proteomes" id="UP000247476">
    <property type="component" value="Unassembled WGS sequence"/>
</dbReference>